<dbReference type="PaxDb" id="5691-AAZ11791"/>
<reference evidence="4 6" key="3">
    <citation type="journal article" date="2005" name="Science">
        <title>The genome of the African trypanosome Trypanosoma brucei.</title>
        <authorList>
            <person name="Berriman M."/>
            <person name="Ghedin E."/>
            <person name="Hertz-Fowler C."/>
            <person name="Blandin G."/>
            <person name="Renauld H."/>
            <person name="Bartholomeu D.C."/>
            <person name="Lennard N.J."/>
            <person name="Caler E."/>
            <person name="Hamlin N.E."/>
            <person name="Haas B."/>
            <person name="Bohme U."/>
            <person name="Hannick L."/>
            <person name="Aslett M.A."/>
            <person name="Shallom J."/>
            <person name="Marcello L."/>
            <person name="Hou L."/>
            <person name="Wickstead B."/>
            <person name="Alsmark U.C."/>
            <person name="Arrowsmith C."/>
            <person name="Atkin R.J."/>
            <person name="Barron A.J."/>
            <person name="Bringaud F."/>
            <person name="Brooks K."/>
            <person name="Carrington M."/>
            <person name="Cherevach I."/>
            <person name="Chillingworth T.J."/>
            <person name="Churcher C."/>
            <person name="Clark L.N."/>
            <person name="Corton C.H."/>
            <person name="Cronin A."/>
            <person name="Davies R.M."/>
            <person name="Doggett J."/>
            <person name="Djikeng A."/>
            <person name="Feldblyum T."/>
            <person name="Field M.C."/>
            <person name="Fraser A."/>
            <person name="Goodhead I."/>
            <person name="Hance Z."/>
            <person name="Harper D."/>
            <person name="Harris B.R."/>
            <person name="Hauser H."/>
            <person name="Hostetler J."/>
            <person name="Ivens A."/>
            <person name="Jagels K."/>
            <person name="Johnson D."/>
            <person name="Johnson J."/>
            <person name="Jones K."/>
            <person name="Kerhornou A.X."/>
            <person name="Koo H."/>
            <person name="Larke N."/>
            <person name="Landfear S."/>
            <person name="Larkin C."/>
            <person name="Leech V."/>
            <person name="Line A."/>
            <person name="Lord A."/>
            <person name="Macleod A."/>
            <person name="Mooney P.J."/>
            <person name="Moule S."/>
            <person name="Martin D.M."/>
            <person name="Morgan G.W."/>
            <person name="Mungall K."/>
            <person name="Norbertczak H."/>
            <person name="Ormond D."/>
            <person name="Pai G."/>
            <person name="Peacock C.S."/>
            <person name="Peterson J."/>
            <person name="Quail M.A."/>
            <person name="Rabbinowitsch E."/>
            <person name="Rajandream M.A."/>
            <person name="Reitter C."/>
            <person name="Salzberg S.L."/>
            <person name="Sanders M."/>
            <person name="Schobel S."/>
            <person name="Sharp S."/>
            <person name="Simmonds M."/>
            <person name="Simpson A.J."/>
            <person name="Tallon L."/>
            <person name="Turner C.M."/>
            <person name="Tait A."/>
            <person name="Tivey A.R."/>
            <person name="Van Aken S."/>
            <person name="Walker D."/>
            <person name="Wanless D."/>
            <person name="Wang S."/>
            <person name="White B."/>
            <person name="White O."/>
            <person name="Whitehead S."/>
            <person name="Woodward J."/>
            <person name="Wortman J."/>
            <person name="Adams M.D."/>
            <person name="Embley T.M."/>
            <person name="Gull K."/>
            <person name="Ullu E."/>
            <person name="Barry J.D."/>
            <person name="Fairlamb A.H."/>
            <person name="Opperdoes F."/>
            <person name="Barrell B.G."/>
            <person name="Donelson J.E."/>
            <person name="Hall N."/>
            <person name="Fraser C.M."/>
            <person name="Melville S.E."/>
            <person name="El-Sayed N.M."/>
        </authorList>
    </citation>
    <scope>NUCLEOTIDE SEQUENCE [LARGE SCALE GENOMIC DNA]</scope>
    <source>
        <strain evidence="4 6">927/4 GUTat10.1</strain>
    </source>
</reference>
<dbReference type="KEGG" id="tbr:Tb927.6.2350"/>
<dbReference type="GO" id="GO:0005739">
    <property type="term" value="C:mitochondrion"/>
    <property type="evidence" value="ECO:0000314"/>
    <property type="project" value="GeneDB"/>
</dbReference>
<dbReference type="PANTHER" id="PTHR46434">
    <property type="entry name" value="GENETIC INTERACTOR OF PROHIBITINS 3, MITOCHONDRIAL"/>
    <property type="match status" value="1"/>
</dbReference>
<reference evidence="4" key="5">
    <citation type="submission" date="2005-04" db="EMBL/GenBank/DDBJ databases">
        <title>Sequencing, closure, and annotation of Trypanosoma brucei chromosomes 2 through 8.</title>
        <authorList>
            <person name="Ghedin E."/>
            <person name="Blandin G."/>
            <person name="Bartholomeu D."/>
            <person name="Caler E."/>
            <person name="Haas B."/>
            <person name="Hannick L."/>
            <person name="Shallom J."/>
            <person name="Hou L."/>
            <person name="Djikeng A."/>
            <person name="Feldblyum T."/>
            <person name="Hostetler J."/>
            <person name="Johnson J."/>
            <person name="Jones K."/>
            <person name="Koo H.L."/>
            <person name="Larkin C."/>
            <person name="Pai G."/>
            <person name="Peterson J."/>
            <person name="Khalak H.G."/>
            <person name="Salzberg S."/>
            <person name="Simpson A.J."/>
            <person name="Tallon L."/>
            <person name="Van Aken S."/>
            <person name="Wanless D."/>
            <person name="White O."/>
            <person name="Wortman J."/>
            <person name="Fraser C.M."/>
            <person name="El-Sayed N.M.A."/>
        </authorList>
    </citation>
    <scope>NUCLEOTIDE SEQUENCE</scope>
    <source>
        <strain evidence="4">927/4 GUTat10.1</strain>
    </source>
</reference>
<evidence type="ECO:0000313" key="6">
    <source>
        <dbReference type="Proteomes" id="UP000008524"/>
    </source>
</evidence>
<sequence>MLCSGRIILKKKWIPPLGYRPKDFERKLRSPRSSKPWRDRRAASGGQIEVSPSTAATNIPRGDLVFRPPLGIRDVRPGSPSALLPTFGFSEEHLAAHALPAAGSQVEGGDVLAVADPRSASHLTLPFGRALNVNVEEIKTYEEGPVPIHLQQFRRSRREAADSIILPRHINRLFHKIMGWSEDLVKVEMDEAPTPNTGGVPSDTAAVRAKEAQESEVPLLRMKYDNVVDKMKYGVLLDNYEKDKFAIEHQLEIAGEKFERKFLDWEGMHVLDQDPSAAVREVLENKASIVMEQPSSFAIPVVNRDCCRGCGALLQDQDENSFGYVRKGDVERYIIEKQQKMRARAEYADRMSELQAHWRKHGRRVGEEWLDFMTQEEFDAFYRDRNAPFVCHRCHALENLGVEGRRRIWSAPDFTDKLRALREKKCVVVLVVDVTDFPGTMVYDLPGLISMNNDVIIAVNKMDCVRNRSFNYRGKDRAVAACLVTERYVRRWVTGIAVQFGLPRHQIKDVIPLSAKRGWNVEALIAAVEEASNLNLRRPTKPIPTYFVGVANVGKSSVINAIAHKLYVPLPPHPESRKVYYTKKAPDGSESVFWRWYTPPNVNQAEMIDIPSRHDKKASKLVTTSSLPGTTVDAVAVRVSLSKGAEKGRAHLFDTPGLLPHWHRHSPLTLLQMRRTLIRKFRNPQCFILVPGNTLFLGGLCAVDVVKGTSRGMLFMVYTSQKVRNAIINTDRSDEFWREQLGRALDPPGSVEQVGDLRLTESRSYLFECYQRNRKRPKADIYFCGLGWVAFCVNEPADVVLRVRTLPGVVHGVREPLRYKDLLAFKGWPKLRRRFTSAGVPNDEEDDDNSIATVVRLTAGGGACGLSAAPVCGSPEEDVDGPAVRVVRKSVLPKPIPASSTPFDGVVEELSLSGQAGGGTGAGM</sequence>
<dbReference type="EMBL" id="AC074259">
    <property type="protein sequence ID" value="AAX80862.1"/>
    <property type="molecule type" value="Genomic_DNA"/>
</dbReference>
<reference evidence="3" key="1">
    <citation type="submission" date="2000-07" db="EMBL/GenBank/DDBJ databases">
        <authorList>
            <person name="El-Sayed N.M."/>
            <person name="Khalak H."/>
            <person name="Adams M.D."/>
        </authorList>
    </citation>
    <scope>NUCLEOTIDE SEQUENCE</scope>
    <source>
        <strain evidence="3">GUTat10.1</strain>
    </source>
</reference>
<protein>
    <submittedName>
        <fullName evidence="3">Uncharacterized protein</fullName>
    </submittedName>
</protein>
<dbReference type="OrthoDB" id="1696305at2759"/>
<evidence type="ECO:0000313" key="2">
    <source>
        <dbReference type="EMBL" id="AAX80862.1"/>
    </source>
</evidence>
<keyword evidence="6" id="KW-1185">Reference proteome</keyword>
<reference evidence="3" key="4">
    <citation type="submission" date="2005-04" db="EMBL/GenBank/DDBJ databases">
        <title>.</title>
        <authorList>
            <person name="Ghedin E."/>
            <person name="Blandin G."/>
            <person name="Bartholomeu D."/>
            <person name="Caler E."/>
            <person name="Haas B."/>
            <person name="Hannick L."/>
            <person name="Shallom J."/>
            <person name="Hou L."/>
            <person name="Djikeng A."/>
            <person name="Feldblyum T."/>
            <person name="Hostetler J."/>
            <person name="Johnson J."/>
            <person name="Jones K."/>
            <person name="Koo H.L."/>
            <person name="Larkin C."/>
            <person name="Pai G."/>
            <person name="Peterson J."/>
            <person name="Khalak H.G."/>
            <person name="Salzberg S."/>
            <person name="Simpson A.J."/>
            <person name="Tallon L."/>
            <person name="Van Aken S."/>
            <person name="Wanless D."/>
            <person name="White O."/>
            <person name="Wortman J."/>
            <person name="Fraser C.M."/>
            <person name="El-Sayed N.M.A."/>
        </authorList>
    </citation>
    <scope>NUCLEOTIDE SEQUENCE</scope>
    <source>
        <strain evidence="3">GUTat10.1</strain>
    </source>
</reference>
<dbReference type="KEGG" id="tbr:Tb927.6.2290"/>
<dbReference type="InterPro" id="IPR050896">
    <property type="entry name" value="Mito_lipid_metab_GTPase"/>
</dbReference>
<proteinExistence type="predicted"/>
<dbReference type="RefSeq" id="XP_845350.1">
    <property type="nucleotide sequence ID" value="XM_840257.1"/>
</dbReference>
<dbReference type="OMA" id="WRWYTPP"/>
<dbReference type="RefSeq" id="XP_845356.1">
    <property type="nucleotide sequence ID" value="XM_840263.1"/>
</dbReference>
<dbReference type="GO" id="GO:0020023">
    <property type="term" value="C:kinetoplast"/>
    <property type="evidence" value="ECO:0000314"/>
    <property type="project" value="GeneDB"/>
</dbReference>
<dbReference type="PANTHER" id="PTHR46434:SF1">
    <property type="entry name" value="GENETIC INTERACTOR OF PROHIBITINS 3, MITOCHONDRIAL"/>
    <property type="match status" value="1"/>
</dbReference>
<dbReference type="VEuPathDB" id="TriTrypDB:Tb927.6.2290"/>
<dbReference type="InParanoid" id="Q584S1"/>
<evidence type="ECO:0000256" key="1">
    <source>
        <dbReference type="SAM" id="MobiDB-lite"/>
    </source>
</evidence>
<organism evidence="3 6">
    <name type="scientific">Trypanosoma brucei brucei (strain 927/4 GUTat10.1)</name>
    <dbReference type="NCBI Taxonomy" id="185431"/>
    <lineage>
        <taxon>Eukaryota</taxon>
        <taxon>Discoba</taxon>
        <taxon>Euglenozoa</taxon>
        <taxon>Kinetoplastea</taxon>
        <taxon>Metakinetoplastina</taxon>
        <taxon>Trypanosomatida</taxon>
        <taxon>Trypanosomatidae</taxon>
        <taxon>Trypanosoma</taxon>
    </lineage>
</organism>
<accession>D6XHW2</accession>
<dbReference type="EMBL" id="CP000069">
    <property type="protein sequence ID" value="AAZ11797.1"/>
    <property type="molecule type" value="Genomic_DNA"/>
</dbReference>
<dbReference type="STRING" id="185431.Q584S1"/>
<dbReference type="SUPFAM" id="SSF52540">
    <property type="entry name" value="P-loop containing nucleoside triphosphate hydrolases"/>
    <property type="match status" value="1"/>
</dbReference>
<accession>Q584S1</accession>
<evidence type="ECO:0000313" key="4">
    <source>
        <dbReference type="EMBL" id="AAZ11791.1"/>
    </source>
</evidence>
<dbReference type="AlphaFoldDB" id="Q584S1"/>
<dbReference type="eggNOG" id="KOG1249">
    <property type="taxonomic scope" value="Eukaryota"/>
</dbReference>
<dbReference type="InterPro" id="IPR027417">
    <property type="entry name" value="P-loop_NTPase"/>
</dbReference>
<evidence type="ECO:0000313" key="3">
    <source>
        <dbReference type="EMBL" id="AAX80867.1"/>
    </source>
</evidence>
<dbReference type="EMBL" id="CP000069">
    <property type="protein sequence ID" value="AAZ11791.1"/>
    <property type="molecule type" value="Genomic_DNA"/>
</dbReference>
<dbReference type="Proteomes" id="UP000008524">
    <property type="component" value="Chromosome 6"/>
</dbReference>
<dbReference type="Gene3D" id="3.40.50.300">
    <property type="entry name" value="P-loop containing nucleotide triphosphate hydrolases"/>
    <property type="match status" value="1"/>
</dbReference>
<dbReference type="EMBL" id="AC074259">
    <property type="protein sequence ID" value="AAX80867.1"/>
    <property type="molecule type" value="Genomic_DNA"/>
</dbReference>
<dbReference type="GeneID" id="3657871"/>
<dbReference type="GeneID" id="3657866"/>
<dbReference type="VEuPathDB" id="TriTrypDB:Tb927.6.2350"/>
<feature type="region of interest" description="Disordered" evidence="1">
    <location>
        <begin position="24"/>
        <end position="54"/>
    </location>
</feature>
<gene>
    <name evidence="5" type="primary">Tb06.4M18.770</name>
    <name evidence="4" type="synonym">Tb06.4M18.690</name>
    <name evidence="2" type="ORF">Tb927.6.2290</name>
    <name evidence="3" type="ORF">Tb927.6.2350</name>
</gene>
<evidence type="ECO:0000313" key="5">
    <source>
        <dbReference type="EMBL" id="AAZ11797.1"/>
    </source>
</evidence>
<reference evidence="4" key="2">
    <citation type="journal article" date="2005" name="Science">
        <title>Comparative genomics of trypanosomatid parasitic protozoa.</title>
        <authorList>
            <person name="El-Sayed N.M."/>
            <person name="Myler P.J."/>
            <person name="Blandin G."/>
            <person name="Berriman M."/>
            <person name="Crabtree J."/>
            <person name="Aggarwal G."/>
            <person name="Caler E."/>
            <person name="Renauld H."/>
            <person name="Worthey E.A."/>
            <person name="Hertz-Fowler C."/>
            <person name="Ghedin E."/>
            <person name="Peacock C."/>
            <person name="Bartholomeu D.C."/>
            <person name="Haas B.J."/>
            <person name="Tran A.N."/>
            <person name="Wortman J.R."/>
            <person name="Alsmark U.C."/>
            <person name="Angiuoli S."/>
            <person name="Anupama A."/>
            <person name="Badger J."/>
            <person name="Bringaud F."/>
            <person name="Cadag E."/>
            <person name="Carlton J.M."/>
            <person name="Cerqueira G.C."/>
            <person name="Creasy T."/>
            <person name="Delcher A.L."/>
            <person name="Djikeng A."/>
            <person name="Embley T.M."/>
            <person name="Hauser C."/>
            <person name="Ivens A.C."/>
            <person name="Kummerfeld S.K."/>
            <person name="Pereira-Leal J.B."/>
            <person name="Nilsson D."/>
            <person name="Peterson J."/>
            <person name="Salzberg S.L."/>
            <person name="Shallom J."/>
            <person name="Silva J.C."/>
            <person name="Sundaram J."/>
            <person name="Westenberger S."/>
            <person name="White O."/>
            <person name="Melville S.E."/>
            <person name="Donelson J.E."/>
            <person name="Andersson B."/>
            <person name="Stuart K.D."/>
            <person name="Hall N."/>
        </authorList>
    </citation>
    <scope>NUCLEOTIDE SEQUENCE</scope>
    <source>
        <strain evidence="4">927/4 GUTat10.1</strain>
    </source>
</reference>
<name>Q584S1_TRYB2</name>